<dbReference type="InterPro" id="IPR010920">
    <property type="entry name" value="LSM_dom_sf"/>
</dbReference>
<feature type="domain" description="Mechanosensitive ion channel MscS" evidence="8">
    <location>
        <begin position="181"/>
        <end position="247"/>
    </location>
</feature>
<dbReference type="Pfam" id="PF21088">
    <property type="entry name" value="MS_channel_1st"/>
    <property type="match status" value="1"/>
</dbReference>
<gene>
    <name evidence="11" type="ORF">SAMN02745114_00986</name>
</gene>
<dbReference type="Gene3D" id="3.30.70.100">
    <property type="match status" value="1"/>
</dbReference>
<evidence type="ECO:0000256" key="3">
    <source>
        <dbReference type="ARBA" id="ARBA00022475"/>
    </source>
</evidence>
<dbReference type="InterPro" id="IPR049142">
    <property type="entry name" value="MS_channel_1st"/>
</dbReference>
<feature type="transmembrane region" description="Helical" evidence="7">
    <location>
        <begin position="21"/>
        <end position="38"/>
    </location>
</feature>
<dbReference type="OrthoDB" id="9809206at2"/>
<dbReference type="InterPro" id="IPR006685">
    <property type="entry name" value="MscS_channel_2nd"/>
</dbReference>
<dbReference type="STRING" id="290054.SAMN02745114_00986"/>
<dbReference type="InterPro" id="IPR006686">
    <property type="entry name" value="MscS_channel_CS"/>
</dbReference>
<evidence type="ECO:0000259" key="8">
    <source>
        <dbReference type="Pfam" id="PF00924"/>
    </source>
</evidence>
<dbReference type="InterPro" id="IPR049278">
    <property type="entry name" value="MS_channel_C"/>
</dbReference>
<reference evidence="12" key="1">
    <citation type="submission" date="2017-02" db="EMBL/GenBank/DDBJ databases">
        <authorList>
            <person name="Varghese N."/>
            <person name="Submissions S."/>
        </authorList>
    </citation>
    <scope>NUCLEOTIDE SEQUENCE [LARGE SCALE GENOMIC DNA]</scope>
    <source>
        <strain evidence="12">ATCC 51222</strain>
    </source>
</reference>
<dbReference type="Pfam" id="PF00924">
    <property type="entry name" value="MS_channel_2nd"/>
    <property type="match status" value="1"/>
</dbReference>
<dbReference type="PANTHER" id="PTHR30566">
    <property type="entry name" value="YNAI-RELATED MECHANOSENSITIVE ION CHANNEL"/>
    <property type="match status" value="1"/>
</dbReference>
<feature type="transmembrane region" description="Helical" evidence="7">
    <location>
        <begin position="69"/>
        <end position="87"/>
    </location>
</feature>
<keyword evidence="3" id="KW-1003">Cell membrane</keyword>
<evidence type="ECO:0000259" key="10">
    <source>
        <dbReference type="Pfam" id="PF21088"/>
    </source>
</evidence>
<feature type="domain" description="Mechanosensitive ion channel MscS C-terminal" evidence="9">
    <location>
        <begin position="254"/>
        <end position="338"/>
    </location>
</feature>
<feature type="transmembrane region" description="Helical" evidence="7">
    <location>
        <begin position="132"/>
        <end position="154"/>
    </location>
</feature>
<accession>A0A1T4LQS2</accession>
<dbReference type="EMBL" id="FUWW01000009">
    <property type="protein sequence ID" value="SJZ56976.1"/>
    <property type="molecule type" value="Genomic_DNA"/>
</dbReference>
<comment type="subcellular location">
    <subcellularLocation>
        <location evidence="1">Cell membrane</location>
        <topology evidence="1">Multi-pass membrane protein</topology>
    </subcellularLocation>
</comment>
<feature type="transmembrane region" description="Helical" evidence="7">
    <location>
        <begin position="161"/>
        <end position="179"/>
    </location>
</feature>
<feature type="transmembrane region" description="Helical" evidence="7">
    <location>
        <begin position="94"/>
        <end position="112"/>
    </location>
</feature>
<dbReference type="SUPFAM" id="SSF82861">
    <property type="entry name" value="Mechanosensitive channel protein MscS (YggB), transmembrane region"/>
    <property type="match status" value="1"/>
</dbReference>
<evidence type="ECO:0000256" key="2">
    <source>
        <dbReference type="ARBA" id="ARBA00008017"/>
    </source>
</evidence>
<dbReference type="Pfam" id="PF21082">
    <property type="entry name" value="MS_channel_3rd"/>
    <property type="match status" value="1"/>
</dbReference>
<name>A0A1T4LQS2_9FIRM</name>
<dbReference type="GO" id="GO:0055085">
    <property type="term" value="P:transmembrane transport"/>
    <property type="evidence" value="ECO:0007669"/>
    <property type="project" value="InterPro"/>
</dbReference>
<dbReference type="SUPFAM" id="SSF82689">
    <property type="entry name" value="Mechanosensitive channel protein MscS (YggB), C-terminal domain"/>
    <property type="match status" value="1"/>
</dbReference>
<dbReference type="PROSITE" id="PS01246">
    <property type="entry name" value="UPF0003"/>
    <property type="match status" value="1"/>
</dbReference>
<evidence type="ECO:0000256" key="1">
    <source>
        <dbReference type="ARBA" id="ARBA00004651"/>
    </source>
</evidence>
<feature type="domain" description="Mechanosensitive ion channel transmembrane helices 2/3" evidence="10">
    <location>
        <begin position="139"/>
        <end position="180"/>
    </location>
</feature>
<evidence type="ECO:0000256" key="6">
    <source>
        <dbReference type="ARBA" id="ARBA00023136"/>
    </source>
</evidence>
<evidence type="ECO:0000256" key="4">
    <source>
        <dbReference type="ARBA" id="ARBA00022692"/>
    </source>
</evidence>
<dbReference type="SUPFAM" id="SSF50182">
    <property type="entry name" value="Sm-like ribonucleoproteins"/>
    <property type="match status" value="1"/>
</dbReference>
<dbReference type="Proteomes" id="UP000190657">
    <property type="component" value="Unassembled WGS sequence"/>
</dbReference>
<dbReference type="GO" id="GO:0005886">
    <property type="term" value="C:plasma membrane"/>
    <property type="evidence" value="ECO:0007669"/>
    <property type="project" value="UniProtKB-SubCell"/>
</dbReference>
<dbReference type="InterPro" id="IPR011014">
    <property type="entry name" value="MscS_channel_TM-2"/>
</dbReference>
<keyword evidence="4 7" id="KW-0812">Transmembrane</keyword>
<keyword evidence="12" id="KW-1185">Reference proteome</keyword>
<dbReference type="RefSeq" id="WP_078768468.1">
    <property type="nucleotide sequence ID" value="NZ_FUWW01000009.1"/>
</dbReference>
<dbReference type="InterPro" id="IPR023408">
    <property type="entry name" value="MscS_beta-dom_sf"/>
</dbReference>
<dbReference type="InterPro" id="IPR011066">
    <property type="entry name" value="MscS_channel_C_sf"/>
</dbReference>
<sequence>MNKFLDSITAFATDTEKVIDLVIGVAVFLILFLFRYKISNVLINVFGKLFLKNNKEKTNSLANSLQKPLAYLIGTVGLYIAFAINYNKPGVTKVFKILIILIICWGVINYLSNNLFLHLHFGDSSNDTMNTTALRFLANILKIVVIAFGVVMIISEFGYNVNGLLTGLGVGGLAVSLAAQDAVGNLISGFIIIFDKPFKVGDLIESATVKGFVEEVTMRSTKIRTLDDSVITVPNSTLTKEAVTNISMMDKRRINLTFGLVYSTSNETIEKVRNEIKTYIVQNKDILPEPCRIHFREFGDSALNFEVVCYTETSDMDEYLKIENELNLAIKKIIENNDTDFAFPTQTVYVQK</sequence>
<evidence type="ECO:0000313" key="11">
    <source>
        <dbReference type="EMBL" id="SJZ56976.1"/>
    </source>
</evidence>
<dbReference type="AlphaFoldDB" id="A0A1T4LQS2"/>
<proteinExistence type="inferred from homology"/>
<keyword evidence="6 7" id="KW-0472">Membrane</keyword>
<protein>
    <submittedName>
        <fullName evidence="11">MscS family membrane protein</fullName>
    </submittedName>
</protein>
<dbReference type="PANTHER" id="PTHR30566:SF5">
    <property type="entry name" value="MECHANOSENSITIVE ION CHANNEL PROTEIN 1, MITOCHONDRIAL-RELATED"/>
    <property type="match status" value="1"/>
</dbReference>
<evidence type="ECO:0000256" key="5">
    <source>
        <dbReference type="ARBA" id="ARBA00022989"/>
    </source>
</evidence>
<dbReference type="Gene3D" id="1.10.287.1260">
    <property type="match status" value="1"/>
</dbReference>
<comment type="similarity">
    <text evidence="2">Belongs to the MscS (TC 1.A.23) family.</text>
</comment>
<dbReference type="Gene3D" id="2.30.30.60">
    <property type="match status" value="1"/>
</dbReference>
<evidence type="ECO:0000259" key="9">
    <source>
        <dbReference type="Pfam" id="PF21082"/>
    </source>
</evidence>
<evidence type="ECO:0000256" key="7">
    <source>
        <dbReference type="SAM" id="Phobius"/>
    </source>
</evidence>
<organism evidence="11 12">
    <name type="scientific">Eubacterium coprostanoligenes</name>
    <dbReference type="NCBI Taxonomy" id="290054"/>
    <lineage>
        <taxon>Bacteria</taxon>
        <taxon>Bacillati</taxon>
        <taxon>Bacillota</taxon>
        <taxon>Clostridia</taxon>
        <taxon>Eubacteriales</taxon>
        <taxon>Eubacteriaceae</taxon>
        <taxon>Eubacterium</taxon>
    </lineage>
</organism>
<keyword evidence="5 7" id="KW-1133">Transmembrane helix</keyword>
<evidence type="ECO:0000313" key="12">
    <source>
        <dbReference type="Proteomes" id="UP000190657"/>
    </source>
</evidence>